<accession>A0A291L9Y1</accession>
<dbReference type="InterPro" id="IPR019546">
    <property type="entry name" value="TAT_signal_bac_arc"/>
</dbReference>
<sequence>MNRRGFLKSLAGAAAVGALPGLSFSSARALTRSVDPLLSGLPETDGQWPVGVVMPWATRKHPGMVYLIKCGRAKWELAYGQDLHSSAYPELFEAIGHSYGGSGKWFRVPDLRGQFILPAGRHALTTRHRVCFPTHKFPYESCVVRSSA</sequence>
<evidence type="ECO:0000259" key="1">
    <source>
        <dbReference type="Pfam" id="PF07484"/>
    </source>
</evidence>
<dbReference type="Pfam" id="PF10518">
    <property type="entry name" value="TAT_signal"/>
    <property type="match status" value="1"/>
</dbReference>
<dbReference type="Pfam" id="PF07484">
    <property type="entry name" value="Collar"/>
    <property type="match status" value="1"/>
</dbReference>
<dbReference type="PROSITE" id="PS51318">
    <property type="entry name" value="TAT"/>
    <property type="match status" value="1"/>
</dbReference>
<dbReference type="Gene3D" id="3.90.1340.10">
    <property type="entry name" value="Phage tail collar domain"/>
    <property type="match status" value="1"/>
</dbReference>
<dbReference type="InterPro" id="IPR037053">
    <property type="entry name" value="Phage_tail_collar_dom_sf"/>
</dbReference>
<dbReference type="EMBL" id="MF663786">
    <property type="protein sequence ID" value="ATI15671.1"/>
    <property type="molecule type" value="Genomic_DNA"/>
</dbReference>
<dbReference type="GeneID" id="54982927"/>
<dbReference type="InterPro" id="IPR011083">
    <property type="entry name" value="Phage_tail_collar_dom"/>
</dbReference>
<dbReference type="RefSeq" id="YP_009792719.1">
    <property type="nucleotide sequence ID" value="NC_047861.1"/>
</dbReference>
<protein>
    <recommendedName>
        <fullName evidence="1">Phage tail collar domain-containing protein</fullName>
    </recommendedName>
</protein>
<name>A0A291L9Y1_9CAUD</name>
<organism evidence="2 3">
    <name type="scientific">Bordetella phage vB_BbrM_PHB04</name>
    <dbReference type="NCBI Taxonomy" id="2029657"/>
    <lineage>
        <taxon>Viruses</taxon>
        <taxon>Duplodnaviria</taxon>
        <taxon>Heunggongvirae</taxon>
        <taxon>Uroviricota</taxon>
        <taxon>Caudoviricetes</taxon>
        <taxon>Phabquatrovirus</taxon>
        <taxon>Phabquatrovirus PHB04</taxon>
    </lineage>
</organism>
<dbReference type="KEGG" id="vg:54982927"/>
<proteinExistence type="predicted"/>
<dbReference type="SUPFAM" id="SSF88874">
    <property type="entry name" value="Receptor-binding domain of short tail fibre protein gp12"/>
    <property type="match status" value="1"/>
</dbReference>
<reference evidence="2 3" key="1">
    <citation type="submission" date="2017-08" db="EMBL/GenBank/DDBJ databases">
        <title>Complete genome sequence of a novel bacteriophage infecting Bordetella bronchiseptica.</title>
        <authorList>
            <person name="Chen Y."/>
            <person name="Song J."/>
            <person name="Wu B."/>
        </authorList>
    </citation>
    <scope>NUCLEOTIDE SEQUENCE [LARGE SCALE GENOMIC DNA]</scope>
</reference>
<dbReference type="InterPro" id="IPR006311">
    <property type="entry name" value="TAT_signal"/>
</dbReference>
<feature type="domain" description="Phage tail collar" evidence="1">
    <location>
        <begin position="51"/>
        <end position="116"/>
    </location>
</feature>
<evidence type="ECO:0000313" key="2">
    <source>
        <dbReference type="EMBL" id="ATI15671.1"/>
    </source>
</evidence>
<keyword evidence="3" id="KW-1185">Reference proteome</keyword>
<evidence type="ECO:0000313" key="3">
    <source>
        <dbReference type="Proteomes" id="UP000228765"/>
    </source>
</evidence>
<dbReference type="Proteomes" id="UP000228765">
    <property type="component" value="Segment"/>
</dbReference>